<proteinExistence type="predicted"/>
<dbReference type="RefSeq" id="WP_206492761.1">
    <property type="nucleotide sequence ID" value="NZ_JARDXE010000014.1"/>
</dbReference>
<name>A0AAW6LU91_RHOSG</name>
<gene>
    <name evidence="1" type="ORF">PXH69_21285</name>
</gene>
<evidence type="ECO:0000313" key="2">
    <source>
        <dbReference type="Proteomes" id="UP001217325"/>
    </source>
</evidence>
<dbReference type="Proteomes" id="UP001217325">
    <property type="component" value="Unassembled WGS sequence"/>
</dbReference>
<sequence>MISHERKTGDVGSLIQFLLATQPVEGVQVVDGCGAIHQHLRSNPLPQSRDGHAVWAQSIAALMEKPQRKLSGLKSSPRGPKSPIESWTAVLNVGADALWGVRGDIQVMTTAVMSRLGIASDDSSWRWIALSLPIVGRVERRVQLAATPLDYRDPTWSLLDHETWAQRTAATVTGDAERGYLL</sequence>
<dbReference type="EMBL" id="JARDXE010000014">
    <property type="protein sequence ID" value="MDE8647510.1"/>
    <property type="molecule type" value="Genomic_DNA"/>
</dbReference>
<comment type="caution">
    <text evidence="1">The sequence shown here is derived from an EMBL/GenBank/DDBJ whole genome shotgun (WGS) entry which is preliminary data.</text>
</comment>
<reference evidence="1" key="1">
    <citation type="submission" date="2023-02" db="EMBL/GenBank/DDBJ databases">
        <title>A novel hydrolase synthesized by Rhodococcus erythropolis HQ is responsible for the detoxification of Zearalenone.</title>
        <authorList>
            <person name="Hu J."/>
            <person name="Xu J."/>
        </authorList>
    </citation>
    <scope>NUCLEOTIDE SEQUENCE</scope>
    <source>
        <strain evidence="1">HQ</strain>
    </source>
</reference>
<organism evidence="1 2">
    <name type="scientific">Rhodococcus qingshengii</name>
    <dbReference type="NCBI Taxonomy" id="334542"/>
    <lineage>
        <taxon>Bacteria</taxon>
        <taxon>Bacillati</taxon>
        <taxon>Actinomycetota</taxon>
        <taxon>Actinomycetes</taxon>
        <taxon>Mycobacteriales</taxon>
        <taxon>Nocardiaceae</taxon>
        <taxon>Rhodococcus</taxon>
        <taxon>Rhodococcus erythropolis group</taxon>
    </lineage>
</organism>
<dbReference type="AlphaFoldDB" id="A0AAW6LU91"/>
<evidence type="ECO:0000313" key="1">
    <source>
        <dbReference type="EMBL" id="MDE8647510.1"/>
    </source>
</evidence>
<protein>
    <submittedName>
        <fullName evidence="1">Uncharacterized protein</fullName>
    </submittedName>
</protein>
<accession>A0AAW6LU91</accession>